<evidence type="ECO:0000313" key="3">
    <source>
        <dbReference type="EMBL" id="SFV53912.1"/>
    </source>
</evidence>
<organism evidence="3">
    <name type="scientific">hydrothermal vent metagenome</name>
    <dbReference type="NCBI Taxonomy" id="652676"/>
    <lineage>
        <taxon>unclassified sequences</taxon>
        <taxon>metagenomes</taxon>
        <taxon>ecological metagenomes</taxon>
    </lineage>
</organism>
<dbReference type="SUPFAM" id="SSF52151">
    <property type="entry name" value="FabD/lysophospholipase-like"/>
    <property type="match status" value="1"/>
</dbReference>
<dbReference type="InterPro" id="IPR002641">
    <property type="entry name" value="PNPLA_dom"/>
</dbReference>
<evidence type="ECO:0000259" key="2">
    <source>
        <dbReference type="PROSITE" id="PS51635"/>
    </source>
</evidence>
<keyword evidence="1" id="KW-0443">Lipid metabolism</keyword>
<reference evidence="3" key="1">
    <citation type="submission" date="2016-10" db="EMBL/GenBank/DDBJ databases">
        <authorList>
            <person name="de Groot N.N."/>
        </authorList>
    </citation>
    <scope>NUCLEOTIDE SEQUENCE</scope>
</reference>
<feature type="domain" description="PNPLA" evidence="2">
    <location>
        <begin position="33"/>
        <end position="273"/>
    </location>
</feature>
<dbReference type="Gene3D" id="3.40.1090.10">
    <property type="entry name" value="Cytosolic phospholipase A2 catalytic domain"/>
    <property type="match status" value="1"/>
</dbReference>
<dbReference type="PROSITE" id="PS51635">
    <property type="entry name" value="PNPLA"/>
    <property type="match status" value="1"/>
</dbReference>
<gene>
    <name evidence="3" type="ORF">MNB_SV-9-655</name>
</gene>
<dbReference type="AlphaFoldDB" id="A0A1W1BK57"/>
<dbReference type="InterPro" id="IPR016035">
    <property type="entry name" value="Acyl_Trfase/lysoPLipase"/>
</dbReference>
<sequence>MNRILLFIYIILVTSSNISAKENDTRKAIDLSMTISGGVSLGAYQAGYNWAVIKMLSKMKESSIYINPTLRSISGASAGSINALLSSVYWCQKPDINIKNSVYDNLFFDTWVNLGIDDLIIEGHNKNNQSTLFTRKALYKKADKLMAHMNKPIYKKGCEVPIGFSVTKATPIVEEFQGIKIRNQHFSVPFTLKEKNGRLRIENRDMPPSTDFFISIPNIEKDYTKVTDVLFASSAFPGAFKQVKLDYKYKGKLRSSYFIDGGAYDNIPLQLATELNPDSKLFIFMDPSNIRKEKKMTEKEENEEKPIGFLTSSVSPLSSAVEIFQQMKLYDAINKYFKNDSSMRLILSSRYHPITAGFLEHFGAFMDRNFRMYDYNVGVYDAVYHFAISLHKLNLHLDKSTLEIMNILVKHLEIDKNKDALTAYKFFLSKEFNSPKPKNKNRYESIYNAFDITVRDKKRYTNEKFKEFLSKLDLKYLPHTKKSFLYYATKSPENWYKKPLRYIVNRITTLENDRADIYPEHKSVATAMNFGAWAGNAFIDSNEGWEFFPINAPFDEGKDDFRTALKFIPSEFAIDTVNGGLSFGYGIYWKQNKGYINGVEIKPSYNFNDTEGDFIRADINVFKKFGDTIKLGGGLSGFGNVEESFYDKDTAYGLNLYVDVLDIFRFTYVRRHGGLEDNNYFYLGVENIPSLFYWLYR</sequence>
<dbReference type="Pfam" id="PF01734">
    <property type="entry name" value="Patatin"/>
    <property type="match status" value="1"/>
</dbReference>
<dbReference type="GO" id="GO:0006629">
    <property type="term" value="P:lipid metabolic process"/>
    <property type="evidence" value="ECO:0007669"/>
    <property type="project" value="UniProtKB-KW"/>
</dbReference>
<name>A0A1W1BK57_9ZZZZ</name>
<protein>
    <recommendedName>
        <fullName evidence="2">PNPLA domain-containing protein</fullName>
    </recommendedName>
</protein>
<accession>A0A1W1BK57</accession>
<dbReference type="EMBL" id="FPHG01000021">
    <property type="protein sequence ID" value="SFV53912.1"/>
    <property type="molecule type" value="Genomic_DNA"/>
</dbReference>
<evidence type="ECO:0000256" key="1">
    <source>
        <dbReference type="ARBA" id="ARBA00023098"/>
    </source>
</evidence>
<proteinExistence type="predicted"/>